<name>A0ABV7HIR1_9GAMM</name>
<proteinExistence type="predicted"/>
<dbReference type="PANTHER" id="PTHR43640:SF1">
    <property type="entry name" value="THIOREDOXIN-DEPENDENT PEROXIREDOXIN"/>
    <property type="match status" value="1"/>
</dbReference>
<evidence type="ECO:0000313" key="2">
    <source>
        <dbReference type="EMBL" id="MFC3153749.1"/>
    </source>
</evidence>
<evidence type="ECO:0000259" key="1">
    <source>
        <dbReference type="PROSITE" id="PS51352"/>
    </source>
</evidence>
<gene>
    <name evidence="2" type="ORF">ACFOEB_00910</name>
</gene>
<organism evidence="2 3">
    <name type="scientific">Gilvimarinus japonicus</name>
    <dbReference type="NCBI Taxonomy" id="1796469"/>
    <lineage>
        <taxon>Bacteria</taxon>
        <taxon>Pseudomonadati</taxon>
        <taxon>Pseudomonadota</taxon>
        <taxon>Gammaproteobacteria</taxon>
        <taxon>Cellvibrionales</taxon>
        <taxon>Cellvibrionaceae</taxon>
        <taxon>Gilvimarinus</taxon>
    </lineage>
</organism>
<comment type="caution">
    <text evidence="2">The sequence shown here is derived from an EMBL/GenBank/DDBJ whole genome shotgun (WGS) entry which is preliminary data.</text>
</comment>
<reference evidence="3" key="1">
    <citation type="journal article" date="2019" name="Int. J. Syst. Evol. Microbiol.">
        <title>The Global Catalogue of Microorganisms (GCM) 10K type strain sequencing project: providing services to taxonomists for standard genome sequencing and annotation.</title>
        <authorList>
            <consortium name="The Broad Institute Genomics Platform"/>
            <consortium name="The Broad Institute Genome Sequencing Center for Infectious Disease"/>
            <person name="Wu L."/>
            <person name="Ma J."/>
        </authorList>
    </citation>
    <scope>NUCLEOTIDE SEQUENCE [LARGE SCALE GENOMIC DNA]</scope>
    <source>
        <strain evidence="3">KCTC 52141</strain>
    </source>
</reference>
<dbReference type="InterPro" id="IPR013766">
    <property type="entry name" value="Thioredoxin_domain"/>
</dbReference>
<dbReference type="SUPFAM" id="SSF52833">
    <property type="entry name" value="Thioredoxin-like"/>
    <property type="match status" value="1"/>
</dbReference>
<dbReference type="InterPro" id="IPR036249">
    <property type="entry name" value="Thioredoxin-like_sf"/>
</dbReference>
<sequence>MARTPSNMLPLGTALPEVELPDGAGDLCNIAANLRTNGLLVMFICNHCPFVLHIADFLAPLARQLAQQGIGCVAISSNDVSNHPEDAPDKMVAFAAKHNFPFPYLYDESQAVAKAFDAACTPDFYLFDGDKKLVYRGQVDDARPGNDAPVDGHSLLAAAHALAQQEPVAAEQKPSLGCNIKWKG</sequence>
<dbReference type="EMBL" id="JBHRTL010000001">
    <property type="protein sequence ID" value="MFC3153749.1"/>
    <property type="molecule type" value="Genomic_DNA"/>
</dbReference>
<accession>A0ABV7HIR1</accession>
<dbReference type="RefSeq" id="WP_382413684.1">
    <property type="nucleotide sequence ID" value="NZ_AP031500.1"/>
</dbReference>
<dbReference type="PANTHER" id="PTHR43640">
    <property type="entry name" value="OS07G0260300 PROTEIN"/>
    <property type="match status" value="1"/>
</dbReference>
<dbReference type="Proteomes" id="UP001595548">
    <property type="component" value="Unassembled WGS sequence"/>
</dbReference>
<dbReference type="CDD" id="cd02969">
    <property type="entry name" value="PRX_like1"/>
    <property type="match status" value="1"/>
</dbReference>
<dbReference type="PROSITE" id="PS51352">
    <property type="entry name" value="THIOREDOXIN_2"/>
    <property type="match status" value="1"/>
</dbReference>
<feature type="domain" description="Thioredoxin" evidence="1">
    <location>
        <begin position="9"/>
        <end position="164"/>
    </location>
</feature>
<evidence type="ECO:0000313" key="3">
    <source>
        <dbReference type="Proteomes" id="UP001595548"/>
    </source>
</evidence>
<dbReference type="InterPro" id="IPR047262">
    <property type="entry name" value="PRX-like1"/>
</dbReference>
<dbReference type="Pfam" id="PF08534">
    <property type="entry name" value="Redoxin"/>
    <property type="match status" value="1"/>
</dbReference>
<protein>
    <submittedName>
        <fullName evidence="2">Thioredoxin family protein</fullName>
    </submittedName>
</protein>
<dbReference type="Gene3D" id="3.40.30.10">
    <property type="entry name" value="Glutaredoxin"/>
    <property type="match status" value="1"/>
</dbReference>
<dbReference type="InterPro" id="IPR013740">
    <property type="entry name" value="Redoxin"/>
</dbReference>
<keyword evidence="3" id="KW-1185">Reference proteome</keyword>